<reference evidence="1" key="2">
    <citation type="submission" date="2012-05" db="EMBL/GenBank/DDBJ databases">
        <title>The Genome Annotation of Fusarium oxysporum Cotton.</title>
        <authorList>
            <consortium name="The Broad Institute Genomics Platform"/>
            <person name="Ma L.-J."/>
            <person name="Corby-Kistler H."/>
            <person name="Broz K."/>
            <person name="Gale L.R."/>
            <person name="Jonkers W."/>
            <person name="O'Donnell K."/>
            <person name="Ploetz R."/>
            <person name="Steinberg C."/>
            <person name="Schwartz D.C."/>
            <person name="VanEtten H."/>
            <person name="Zhou S."/>
            <person name="Young S.K."/>
            <person name="Zeng Q."/>
            <person name="Gargeya S."/>
            <person name="Fitzgerald M."/>
            <person name="Abouelleil A."/>
            <person name="Alvarado L."/>
            <person name="Chapman S.B."/>
            <person name="Gainer-Dewar J."/>
            <person name="Goldberg J."/>
            <person name="Griggs A."/>
            <person name="Gujja S."/>
            <person name="Hansen M."/>
            <person name="Howarth C."/>
            <person name="Imamovic A."/>
            <person name="Ireland A."/>
            <person name="Larimer J."/>
            <person name="McCowan C."/>
            <person name="Murphy C."/>
            <person name="Pearson M."/>
            <person name="Poon T.W."/>
            <person name="Priest M."/>
            <person name="Roberts A."/>
            <person name="Saif S."/>
            <person name="Shea T."/>
            <person name="Sykes S."/>
            <person name="Wortman J."/>
            <person name="Nusbaum C."/>
            <person name="Birren B."/>
        </authorList>
    </citation>
    <scope>NUCLEOTIDE SEQUENCE</scope>
    <source>
        <strain evidence="1">25433</strain>
    </source>
</reference>
<dbReference type="Proteomes" id="UP000030701">
    <property type="component" value="Unassembled WGS sequence"/>
</dbReference>
<name>X0MC10_FUSOX</name>
<sequence length="35" mass="4337">MFAFFKPVNGQREARSWQPHVNQARWFALPYEIQW</sequence>
<dbReference type="HOGENOM" id="CLU_3368540_0_0_1"/>
<evidence type="ECO:0000313" key="1">
    <source>
        <dbReference type="EMBL" id="EXM30886.1"/>
    </source>
</evidence>
<gene>
    <name evidence="1" type="ORF">FOTG_03821</name>
</gene>
<dbReference type="EMBL" id="JH657923">
    <property type="protein sequence ID" value="EXM30886.1"/>
    <property type="molecule type" value="Genomic_DNA"/>
</dbReference>
<dbReference type="AlphaFoldDB" id="X0MC10"/>
<organism evidence="1">
    <name type="scientific">Fusarium oxysporum f. sp. vasinfectum 25433</name>
    <dbReference type="NCBI Taxonomy" id="1089449"/>
    <lineage>
        <taxon>Eukaryota</taxon>
        <taxon>Fungi</taxon>
        <taxon>Dikarya</taxon>
        <taxon>Ascomycota</taxon>
        <taxon>Pezizomycotina</taxon>
        <taxon>Sordariomycetes</taxon>
        <taxon>Hypocreomycetidae</taxon>
        <taxon>Hypocreales</taxon>
        <taxon>Nectriaceae</taxon>
        <taxon>Fusarium</taxon>
        <taxon>Fusarium oxysporum species complex</taxon>
    </lineage>
</organism>
<protein>
    <submittedName>
        <fullName evidence="1">Uncharacterized protein</fullName>
    </submittedName>
</protein>
<reference evidence="1" key="1">
    <citation type="submission" date="2011-11" db="EMBL/GenBank/DDBJ databases">
        <title>The Genome Sequence of Fusarium oxysporum Cotton.</title>
        <authorList>
            <consortium name="The Broad Institute Genome Sequencing Platform"/>
            <person name="Ma L.-J."/>
            <person name="Gale L.R."/>
            <person name="Schwartz D.C."/>
            <person name="Zhou S."/>
            <person name="Corby-Kistler H."/>
            <person name="Young S.K."/>
            <person name="Zeng Q."/>
            <person name="Gargeya S."/>
            <person name="Fitzgerald M."/>
            <person name="Haas B."/>
            <person name="Abouelleil A."/>
            <person name="Alvarado L."/>
            <person name="Arachchi H.M."/>
            <person name="Berlin A."/>
            <person name="Brown A."/>
            <person name="Chapman S.B."/>
            <person name="Chen Z."/>
            <person name="Dunbar C."/>
            <person name="Freedman E."/>
            <person name="Gearin G."/>
            <person name="Goldberg J."/>
            <person name="Griggs A."/>
            <person name="Gujja S."/>
            <person name="Heiman D."/>
            <person name="Howarth C."/>
            <person name="Larson L."/>
            <person name="Lui A."/>
            <person name="MacDonald P.J.P."/>
            <person name="Montmayeur A."/>
            <person name="Murphy C."/>
            <person name="Neiman D."/>
            <person name="Pearson M."/>
            <person name="Priest M."/>
            <person name="Roberts A."/>
            <person name="Saif S."/>
            <person name="Shea T."/>
            <person name="Shenoy N."/>
            <person name="Sisk P."/>
            <person name="Stolte C."/>
            <person name="Sykes S."/>
            <person name="Wortman J."/>
            <person name="Nusbaum C."/>
            <person name="Birren B."/>
        </authorList>
    </citation>
    <scope>NUCLEOTIDE SEQUENCE [LARGE SCALE GENOMIC DNA]</scope>
    <source>
        <strain evidence="1">25433</strain>
    </source>
</reference>
<proteinExistence type="predicted"/>
<accession>X0MC10</accession>